<dbReference type="Pfam" id="PF04387">
    <property type="entry name" value="PTPLA"/>
    <property type="match status" value="1"/>
</dbReference>
<keyword evidence="5 14" id="KW-0444">Lipid biosynthesis</keyword>
<dbReference type="OrthoDB" id="46988at2759"/>
<keyword evidence="10 14" id="KW-0472">Membrane</keyword>
<comment type="caution">
    <text evidence="14">Lacks conserved residue(s) required for the propagation of feature annotation.</text>
</comment>
<evidence type="ECO:0000256" key="5">
    <source>
        <dbReference type="ARBA" id="ARBA00022516"/>
    </source>
</evidence>
<dbReference type="RefSeq" id="XP_007767059.1">
    <property type="nucleotide sequence ID" value="XM_007768869.1"/>
</dbReference>
<dbReference type="KEGG" id="cput:CONPUDRAFT_101959"/>
<keyword evidence="9 14" id="KW-0443">Lipid metabolism</keyword>
<dbReference type="AlphaFoldDB" id="A0A5M3MVQ8"/>
<dbReference type="PANTHER" id="PTHR11035:SF3">
    <property type="entry name" value="VERY-LONG-CHAIN (3R)-3-HYDROXYACYL-COA DEHYDRATASE"/>
    <property type="match status" value="1"/>
</dbReference>
<comment type="pathway">
    <text evidence="2 14">Lipid metabolism; fatty acid biosynthesis.</text>
</comment>
<evidence type="ECO:0000256" key="6">
    <source>
        <dbReference type="ARBA" id="ARBA00022692"/>
    </source>
</evidence>
<protein>
    <recommendedName>
        <fullName evidence="4 14">Very-long-chain (3R)-3-hydroxyacyl-CoA dehydratase</fullName>
        <ecNumber evidence="4 14">4.2.1.134</ecNumber>
    </recommendedName>
</protein>
<feature type="transmembrane region" description="Helical" evidence="14">
    <location>
        <begin position="110"/>
        <end position="131"/>
    </location>
</feature>
<evidence type="ECO:0000256" key="11">
    <source>
        <dbReference type="ARBA" id="ARBA00023160"/>
    </source>
</evidence>
<comment type="catalytic activity">
    <reaction evidence="13 14">
        <text>a very-long-chain (3R)-3-hydroxyacyl-CoA = a very-long-chain (2E)-enoyl-CoA + H2O</text>
        <dbReference type="Rhea" id="RHEA:45812"/>
        <dbReference type="ChEBI" id="CHEBI:15377"/>
        <dbReference type="ChEBI" id="CHEBI:83728"/>
        <dbReference type="ChEBI" id="CHEBI:85440"/>
        <dbReference type="EC" id="4.2.1.134"/>
    </reaction>
</comment>
<sequence>MPSTKNTERTSEKPLPPTKERSKGPSSLSRAYLIAFNVVSALGWAYVLVLTLNAIANPPTIKAQASSFFSRVLSYLPVSVGSKVRATNQFSASLSATVARFVPPSYSASFSAVAPVQSLALLEVIHVIVGLVRSPLPTTAMQVASRLLLVWGIVARFPNTHANPVYTTMVLAWSLTEVPRYAFYALGLAGAAAPQWLTWLRYTTFYVLYPLGAGSEAMLMLSTVPEWRKGGWQRFGVEDWARSVLFAIWWPGLYVMYTYMMQQRRKVLGGAQGKKLGGKSKTKAD</sequence>
<dbReference type="GO" id="GO:0102158">
    <property type="term" value="F:very-long-chain (3R)-3-hydroxyacyl-CoA dehydratase activity"/>
    <property type="evidence" value="ECO:0007669"/>
    <property type="project" value="UniProtKB-EC"/>
</dbReference>
<evidence type="ECO:0000256" key="1">
    <source>
        <dbReference type="ARBA" id="ARBA00004141"/>
    </source>
</evidence>
<keyword evidence="8 14" id="KW-1133">Transmembrane helix</keyword>
<keyword evidence="12 14" id="KW-0456">Lyase</keyword>
<dbReference type="UniPathway" id="UPA00094"/>
<feature type="region of interest" description="Disordered" evidence="15">
    <location>
        <begin position="1"/>
        <end position="25"/>
    </location>
</feature>
<evidence type="ECO:0000313" key="17">
    <source>
        <dbReference type="Proteomes" id="UP000053558"/>
    </source>
</evidence>
<dbReference type="GeneID" id="19198329"/>
<dbReference type="GO" id="GO:0030497">
    <property type="term" value="P:fatty acid elongation"/>
    <property type="evidence" value="ECO:0007669"/>
    <property type="project" value="TreeGrafter"/>
</dbReference>
<dbReference type="OMA" id="VMYTYMM"/>
<dbReference type="Proteomes" id="UP000053558">
    <property type="component" value="Unassembled WGS sequence"/>
</dbReference>
<keyword evidence="11 14" id="KW-0275">Fatty acid biosynthesis</keyword>
<keyword evidence="14" id="KW-0256">Endoplasmic reticulum</keyword>
<feature type="transmembrane region" description="Helical" evidence="14">
    <location>
        <begin position="181"/>
        <end position="199"/>
    </location>
</feature>
<dbReference type="GO" id="GO:0030148">
    <property type="term" value="P:sphingolipid biosynthetic process"/>
    <property type="evidence" value="ECO:0007669"/>
    <property type="project" value="TreeGrafter"/>
</dbReference>
<gene>
    <name evidence="16" type="ORF">CONPUDRAFT_101959</name>
</gene>
<comment type="function">
    <text evidence="14">Catalyzes the third of the four reactions of the long-chain fatty acids elongation cycle. This endoplasmic reticulum-bound enzymatic process, allows the addition of two carbons to the chain of long- and very long-chain fatty acids/VLCFAs per cycle. This enzyme catalyzes the dehydration of the 3-hydroxyacyl-CoA intermediate into trans-2,3-enoyl-CoA, within each cycle of fatty acid elongation. Thereby, it participates to the production of VLCFAs of different chain lengths that are involved in multiple biological processes as precursors of membrane lipids and lipid mediators.</text>
</comment>
<evidence type="ECO:0000256" key="2">
    <source>
        <dbReference type="ARBA" id="ARBA00005194"/>
    </source>
</evidence>
<dbReference type="PANTHER" id="PTHR11035">
    <property type="entry name" value="VERY-LONG-CHAIN (3R)-3-HYDROXYACYL-COA DEHYDRATASE"/>
    <property type="match status" value="1"/>
</dbReference>
<dbReference type="InterPro" id="IPR007482">
    <property type="entry name" value="Tyr_Pase-like_PTPLA"/>
</dbReference>
<keyword evidence="6 14" id="KW-0812">Transmembrane</keyword>
<keyword evidence="7 14" id="KW-0276">Fatty acid metabolism</keyword>
<evidence type="ECO:0000256" key="7">
    <source>
        <dbReference type="ARBA" id="ARBA00022832"/>
    </source>
</evidence>
<organism evidence="16 17">
    <name type="scientific">Coniophora puteana (strain RWD-64-598)</name>
    <name type="common">Brown rot fungus</name>
    <dbReference type="NCBI Taxonomy" id="741705"/>
    <lineage>
        <taxon>Eukaryota</taxon>
        <taxon>Fungi</taxon>
        <taxon>Dikarya</taxon>
        <taxon>Basidiomycota</taxon>
        <taxon>Agaricomycotina</taxon>
        <taxon>Agaricomycetes</taxon>
        <taxon>Agaricomycetidae</taxon>
        <taxon>Boletales</taxon>
        <taxon>Coniophorineae</taxon>
        <taxon>Coniophoraceae</taxon>
        <taxon>Coniophora</taxon>
    </lineage>
</organism>
<comment type="caution">
    <text evidence="16">The sequence shown here is derived from an EMBL/GenBank/DDBJ whole genome shotgun (WGS) entry which is preliminary data.</text>
</comment>
<feature type="transmembrane region" description="Helical" evidence="14">
    <location>
        <begin position="31"/>
        <end position="56"/>
    </location>
</feature>
<evidence type="ECO:0000256" key="15">
    <source>
        <dbReference type="SAM" id="MobiDB-lite"/>
    </source>
</evidence>
<evidence type="ECO:0000256" key="12">
    <source>
        <dbReference type="ARBA" id="ARBA00023239"/>
    </source>
</evidence>
<dbReference type="GO" id="GO:0042761">
    <property type="term" value="P:very long-chain fatty acid biosynthetic process"/>
    <property type="evidence" value="ECO:0007669"/>
    <property type="project" value="TreeGrafter"/>
</dbReference>
<evidence type="ECO:0000256" key="10">
    <source>
        <dbReference type="ARBA" id="ARBA00023136"/>
    </source>
</evidence>
<dbReference type="EC" id="4.2.1.134" evidence="4 14"/>
<evidence type="ECO:0000256" key="3">
    <source>
        <dbReference type="ARBA" id="ARBA00007811"/>
    </source>
</evidence>
<evidence type="ECO:0000256" key="9">
    <source>
        <dbReference type="ARBA" id="ARBA00023098"/>
    </source>
</evidence>
<comment type="subcellular location">
    <subcellularLocation>
        <location evidence="14">Endoplasmic reticulum membrane</location>
        <topology evidence="14">Multi-pass membrane protein</topology>
    </subcellularLocation>
    <subcellularLocation>
        <location evidence="1">Membrane</location>
        <topology evidence="1">Multi-pass membrane protein</topology>
    </subcellularLocation>
</comment>
<evidence type="ECO:0000256" key="14">
    <source>
        <dbReference type="RuleBase" id="RU363109"/>
    </source>
</evidence>
<reference evidence="17" key="1">
    <citation type="journal article" date="2012" name="Science">
        <title>The Paleozoic origin of enzymatic lignin decomposition reconstructed from 31 fungal genomes.</title>
        <authorList>
            <person name="Floudas D."/>
            <person name="Binder M."/>
            <person name="Riley R."/>
            <person name="Barry K."/>
            <person name="Blanchette R.A."/>
            <person name="Henrissat B."/>
            <person name="Martinez A.T."/>
            <person name="Otillar R."/>
            <person name="Spatafora J.W."/>
            <person name="Yadav J.S."/>
            <person name="Aerts A."/>
            <person name="Benoit I."/>
            <person name="Boyd A."/>
            <person name="Carlson A."/>
            <person name="Copeland A."/>
            <person name="Coutinho P.M."/>
            <person name="de Vries R.P."/>
            <person name="Ferreira P."/>
            <person name="Findley K."/>
            <person name="Foster B."/>
            <person name="Gaskell J."/>
            <person name="Glotzer D."/>
            <person name="Gorecki P."/>
            <person name="Heitman J."/>
            <person name="Hesse C."/>
            <person name="Hori C."/>
            <person name="Igarashi K."/>
            <person name="Jurgens J.A."/>
            <person name="Kallen N."/>
            <person name="Kersten P."/>
            <person name="Kohler A."/>
            <person name="Kuees U."/>
            <person name="Kumar T.K.A."/>
            <person name="Kuo A."/>
            <person name="LaButti K."/>
            <person name="Larrondo L.F."/>
            <person name="Lindquist E."/>
            <person name="Ling A."/>
            <person name="Lombard V."/>
            <person name="Lucas S."/>
            <person name="Lundell T."/>
            <person name="Martin R."/>
            <person name="McLaughlin D.J."/>
            <person name="Morgenstern I."/>
            <person name="Morin E."/>
            <person name="Murat C."/>
            <person name="Nagy L.G."/>
            <person name="Nolan M."/>
            <person name="Ohm R.A."/>
            <person name="Patyshakuliyeva A."/>
            <person name="Rokas A."/>
            <person name="Ruiz-Duenas F.J."/>
            <person name="Sabat G."/>
            <person name="Salamov A."/>
            <person name="Samejima M."/>
            <person name="Schmutz J."/>
            <person name="Slot J.C."/>
            <person name="St John F."/>
            <person name="Stenlid J."/>
            <person name="Sun H."/>
            <person name="Sun S."/>
            <person name="Syed K."/>
            <person name="Tsang A."/>
            <person name="Wiebenga A."/>
            <person name="Young D."/>
            <person name="Pisabarro A."/>
            <person name="Eastwood D.C."/>
            <person name="Martin F."/>
            <person name="Cullen D."/>
            <person name="Grigoriev I.V."/>
            <person name="Hibbett D.S."/>
        </authorList>
    </citation>
    <scope>NUCLEOTIDE SEQUENCE [LARGE SCALE GENOMIC DNA]</scope>
    <source>
        <strain evidence="17">RWD-64-598 SS2</strain>
    </source>
</reference>
<feature type="compositionally biased region" description="Basic and acidic residues" evidence="15">
    <location>
        <begin position="1"/>
        <end position="23"/>
    </location>
</feature>
<feature type="transmembrane region" description="Helical" evidence="14">
    <location>
        <begin position="244"/>
        <end position="260"/>
    </location>
</feature>
<proteinExistence type="inferred from homology"/>
<evidence type="ECO:0000313" key="16">
    <source>
        <dbReference type="EMBL" id="EIW83248.1"/>
    </source>
</evidence>
<comment type="similarity">
    <text evidence="3 14">Belongs to the very long-chain fatty acids dehydratase HACD family.</text>
</comment>
<evidence type="ECO:0000256" key="13">
    <source>
        <dbReference type="ARBA" id="ARBA00036671"/>
    </source>
</evidence>
<accession>A0A5M3MVQ8</accession>
<name>A0A5M3MVQ8_CONPW</name>
<evidence type="ECO:0000256" key="8">
    <source>
        <dbReference type="ARBA" id="ARBA00022989"/>
    </source>
</evidence>
<evidence type="ECO:0000256" key="4">
    <source>
        <dbReference type="ARBA" id="ARBA00013122"/>
    </source>
</evidence>
<keyword evidence="17" id="KW-1185">Reference proteome</keyword>
<dbReference type="EMBL" id="JH711576">
    <property type="protein sequence ID" value="EIW83248.1"/>
    <property type="molecule type" value="Genomic_DNA"/>
</dbReference>
<dbReference type="GO" id="GO:0005789">
    <property type="term" value="C:endoplasmic reticulum membrane"/>
    <property type="evidence" value="ECO:0007669"/>
    <property type="project" value="UniProtKB-SubCell"/>
</dbReference>